<proteinExistence type="predicted"/>
<reference evidence="2 3" key="1">
    <citation type="submission" date="2015-08" db="EMBL/GenBank/DDBJ databases">
        <title>Emmonsia species relationships and genome sequence.</title>
        <authorList>
            <person name="Cuomo C.A."/>
            <person name="Schwartz I.S."/>
            <person name="Kenyon C."/>
            <person name="De Hoog G.S."/>
            <person name="Govender N.P."/>
            <person name="Botha A."/>
            <person name="Moreno L."/>
            <person name="De Vries M."/>
            <person name="Munoz J.F."/>
            <person name="Stielow J.B."/>
        </authorList>
    </citation>
    <scope>NUCLEOTIDE SEQUENCE [LARGE SCALE GENOMIC DNA]</scope>
    <source>
        <strain evidence="2 3">EI222</strain>
    </source>
</reference>
<dbReference type="VEuPathDB" id="FungiDB:ACJ73_10350"/>
<feature type="region of interest" description="Disordered" evidence="1">
    <location>
        <begin position="108"/>
        <end position="141"/>
    </location>
</feature>
<sequence>MAGCLRRDSFPHLALVNSRHRPALGLLRLQQVRQVLHHLLFRLGFSSPGMGGAGDFMKISGASYDATPPIYDEMSCPLGKEKELVEAFGRPYLWLSWNIKRLQSMETTHQQQLKTTQGEERNGDFKIEYRRKQGDPMSDGQTNIQALYL</sequence>
<dbReference type="Proteomes" id="UP000242791">
    <property type="component" value="Unassembled WGS sequence"/>
</dbReference>
<gene>
    <name evidence="2" type="ORF">ACJ73_10350</name>
</gene>
<name>A0A1J9NZ57_9EURO</name>
<dbReference type="AlphaFoldDB" id="A0A1J9NZ57"/>
<dbReference type="EMBL" id="LGTZ01003779">
    <property type="protein sequence ID" value="OJD09400.1"/>
    <property type="molecule type" value="Genomic_DNA"/>
</dbReference>
<protein>
    <submittedName>
        <fullName evidence="2">Uncharacterized protein</fullName>
    </submittedName>
</protein>
<keyword evidence="3" id="KW-1185">Reference proteome</keyword>
<organism evidence="2 3">
    <name type="scientific">Blastomyces percursus</name>
    <dbReference type="NCBI Taxonomy" id="1658174"/>
    <lineage>
        <taxon>Eukaryota</taxon>
        <taxon>Fungi</taxon>
        <taxon>Dikarya</taxon>
        <taxon>Ascomycota</taxon>
        <taxon>Pezizomycotina</taxon>
        <taxon>Eurotiomycetes</taxon>
        <taxon>Eurotiomycetidae</taxon>
        <taxon>Onygenales</taxon>
        <taxon>Ajellomycetaceae</taxon>
        <taxon>Blastomyces</taxon>
    </lineage>
</organism>
<feature type="compositionally biased region" description="Basic and acidic residues" evidence="1">
    <location>
        <begin position="117"/>
        <end position="134"/>
    </location>
</feature>
<evidence type="ECO:0000256" key="1">
    <source>
        <dbReference type="SAM" id="MobiDB-lite"/>
    </source>
</evidence>
<accession>A0A1J9NZ57</accession>
<evidence type="ECO:0000313" key="3">
    <source>
        <dbReference type="Proteomes" id="UP000242791"/>
    </source>
</evidence>
<comment type="caution">
    <text evidence="2">The sequence shown here is derived from an EMBL/GenBank/DDBJ whole genome shotgun (WGS) entry which is preliminary data.</text>
</comment>
<evidence type="ECO:0000313" key="2">
    <source>
        <dbReference type="EMBL" id="OJD09400.1"/>
    </source>
</evidence>